<reference evidence="2" key="1">
    <citation type="journal article" name="DNA Res.">
        <title>The physiological potential of anammox bacteria as revealed by their core genome structure.</title>
        <authorList>
            <person name="Okubo T."/>
            <person name="Toyoda A."/>
            <person name="Fukuhara K."/>
            <person name="Uchiyama I."/>
            <person name="Harigaya Y."/>
            <person name="Kuroiwa M."/>
            <person name="Suzuki T."/>
            <person name="Murakami Y."/>
            <person name="Suwa Y."/>
            <person name="Takami H."/>
        </authorList>
    </citation>
    <scope>NUCLEOTIDE SEQUENCE</scope>
    <source>
        <strain evidence="2">317325-2</strain>
    </source>
</reference>
<feature type="signal peptide" evidence="1">
    <location>
        <begin position="1"/>
        <end position="21"/>
    </location>
</feature>
<evidence type="ECO:0000256" key="1">
    <source>
        <dbReference type="SAM" id="SignalP"/>
    </source>
</evidence>
<feature type="chain" id="PRO_5035314352" description="Outer membrane protein beta-barrel domain-containing protein" evidence="1">
    <location>
        <begin position="22"/>
        <end position="187"/>
    </location>
</feature>
<gene>
    <name evidence="2" type="ORF">NPRO_20970</name>
</gene>
<keyword evidence="1" id="KW-0732">Signal</keyword>
<evidence type="ECO:0000313" key="2">
    <source>
        <dbReference type="EMBL" id="BBO24502.1"/>
    </source>
</evidence>
<evidence type="ECO:0000313" key="3">
    <source>
        <dbReference type="Proteomes" id="UP000662873"/>
    </source>
</evidence>
<organism evidence="2 3">
    <name type="scientific">Candidatus Nitrosymbiomonas proteolyticus</name>
    <dbReference type="NCBI Taxonomy" id="2608984"/>
    <lineage>
        <taxon>Bacteria</taxon>
        <taxon>Bacillati</taxon>
        <taxon>Armatimonadota</taxon>
        <taxon>Armatimonadota incertae sedis</taxon>
        <taxon>Candidatus Nitrosymbiomonas</taxon>
    </lineage>
</organism>
<dbReference type="KEGG" id="npy:NPRO_20970"/>
<proteinExistence type="predicted"/>
<dbReference type="Proteomes" id="UP000662873">
    <property type="component" value="Chromosome"/>
</dbReference>
<dbReference type="AlphaFoldDB" id="A0A809RX73"/>
<dbReference type="EMBL" id="AP021858">
    <property type="protein sequence ID" value="BBO24502.1"/>
    <property type="molecule type" value="Genomic_DNA"/>
</dbReference>
<name>A0A809RX73_9BACT</name>
<accession>A0A809RX73</accession>
<protein>
    <recommendedName>
        <fullName evidence="4">Outer membrane protein beta-barrel domain-containing protein</fullName>
    </recommendedName>
</protein>
<sequence length="187" mass="19554">MKAIATLALATMAVSSVFATAAQGSGQGSWTLNLGIAFPSGDHKDAGFDNMFGVGVDYNLGMVGNGSNATSYIGVAALFGSGDSDTDSRTWGVHYGWMFPLNNGGNSSNFALKLQGGYYNTEIKSPSAAVATEDKWALGGMVGLVWKPQSNSGQNYQIELGYYMYPKVSGADNVGFQVSVGIPFNSK</sequence>
<evidence type="ECO:0008006" key="4">
    <source>
        <dbReference type="Google" id="ProtNLM"/>
    </source>
</evidence>